<gene>
    <name evidence="9" type="ORF">Aglo03_21850</name>
</gene>
<dbReference type="GO" id="GO:0000271">
    <property type="term" value="P:polysaccharide biosynthetic process"/>
    <property type="evidence" value="ECO:0007669"/>
    <property type="project" value="InterPro"/>
</dbReference>
<evidence type="ECO:0000256" key="5">
    <source>
        <dbReference type="ARBA" id="ARBA00023136"/>
    </source>
</evidence>
<evidence type="ECO:0000256" key="7">
    <source>
        <dbReference type="SAM" id="Phobius"/>
    </source>
</evidence>
<evidence type="ECO:0000313" key="10">
    <source>
        <dbReference type="Proteomes" id="UP001165042"/>
    </source>
</evidence>
<dbReference type="InterPro" id="IPR051401">
    <property type="entry name" value="GtrA_CellWall_Glycosyl"/>
</dbReference>
<comment type="caution">
    <text evidence="9">The sequence shown here is derived from an EMBL/GenBank/DDBJ whole genome shotgun (WGS) entry which is preliminary data.</text>
</comment>
<evidence type="ECO:0000256" key="3">
    <source>
        <dbReference type="ARBA" id="ARBA00022692"/>
    </source>
</evidence>
<feature type="transmembrane region" description="Helical" evidence="7">
    <location>
        <begin position="93"/>
        <end position="114"/>
    </location>
</feature>
<keyword evidence="3 7" id="KW-0812">Transmembrane</keyword>
<feature type="compositionally biased region" description="Basic and acidic residues" evidence="6">
    <location>
        <begin position="8"/>
        <end position="38"/>
    </location>
</feature>
<dbReference type="PANTHER" id="PTHR38459:SF1">
    <property type="entry name" value="PROPHAGE BACTOPRENOL-LINKED GLUCOSE TRANSLOCASE HOMOLOG"/>
    <property type="match status" value="1"/>
</dbReference>
<evidence type="ECO:0000256" key="4">
    <source>
        <dbReference type="ARBA" id="ARBA00022989"/>
    </source>
</evidence>
<dbReference type="Proteomes" id="UP001165042">
    <property type="component" value="Unassembled WGS sequence"/>
</dbReference>
<dbReference type="AlphaFoldDB" id="A0A9W6V8W2"/>
<dbReference type="GO" id="GO:0005886">
    <property type="term" value="C:plasma membrane"/>
    <property type="evidence" value="ECO:0007669"/>
    <property type="project" value="TreeGrafter"/>
</dbReference>
<feature type="domain" description="GtrA/DPMS transmembrane" evidence="8">
    <location>
        <begin position="71"/>
        <end position="184"/>
    </location>
</feature>
<dbReference type="PANTHER" id="PTHR38459">
    <property type="entry name" value="PROPHAGE BACTOPRENOL-LINKED GLUCOSE TRANSLOCASE HOMOLOG"/>
    <property type="match status" value="1"/>
</dbReference>
<reference evidence="9" key="1">
    <citation type="submission" date="2023-02" db="EMBL/GenBank/DDBJ databases">
        <title>Actinokineospora globicatena NBRC 15670.</title>
        <authorList>
            <person name="Ichikawa N."/>
            <person name="Sato H."/>
            <person name="Tonouchi N."/>
        </authorList>
    </citation>
    <scope>NUCLEOTIDE SEQUENCE</scope>
    <source>
        <strain evidence="9">NBRC 15670</strain>
    </source>
</reference>
<evidence type="ECO:0000256" key="2">
    <source>
        <dbReference type="ARBA" id="ARBA00009399"/>
    </source>
</evidence>
<name>A0A9W6V8W2_9PSEU</name>
<comment type="subcellular location">
    <subcellularLocation>
        <location evidence="1">Membrane</location>
        <topology evidence="1">Multi-pass membrane protein</topology>
    </subcellularLocation>
</comment>
<evidence type="ECO:0000256" key="1">
    <source>
        <dbReference type="ARBA" id="ARBA00004141"/>
    </source>
</evidence>
<evidence type="ECO:0000313" key="9">
    <source>
        <dbReference type="EMBL" id="GLW91369.1"/>
    </source>
</evidence>
<dbReference type="Pfam" id="PF04138">
    <property type="entry name" value="GtrA_DPMS_TM"/>
    <property type="match status" value="1"/>
</dbReference>
<keyword evidence="5 7" id="KW-0472">Membrane</keyword>
<feature type="transmembrane region" description="Helical" evidence="7">
    <location>
        <begin position="162"/>
        <end position="183"/>
    </location>
</feature>
<feature type="transmembrane region" description="Helical" evidence="7">
    <location>
        <begin position="134"/>
        <end position="156"/>
    </location>
</feature>
<dbReference type="EMBL" id="BSSD01000003">
    <property type="protein sequence ID" value="GLW91369.1"/>
    <property type="molecule type" value="Genomic_DNA"/>
</dbReference>
<feature type="transmembrane region" description="Helical" evidence="7">
    <location>
        <begin position="63"/>
        <end position="81"/>
    </location>
</feature>
<evidence type="ECO:0000259" key="8">
    <source>
        <dbReference type="Pfam" id="PF04138"/>
    </source>
</evidence>
<comment type="similarity">
    <text evidence="2">Belongs to the GtrA family.</text>
</comment>
<evidence type="ECO:0000256" key="6">
    <source>
        <dbReference type="SAM" id="MobiDB-lite"/>
    </source>
</evidence>
<keyword evidence="4 7" id="KW-1133">Transmembrane helix</keyword>
<keyword evidence="10" id="KW-1185">Reference proteome</keyword>
<organism evidence="9 10">
    <name type="scientific">Actinokineospora globicatena</name>
    <dbReference type="NCBI Taxonomy" id="103729"/>
    <lineage>
        <taxon>Bacteria</taxon>
        <taxon>Bacillati</taxon>
        <taxon>Actinomycetota</taxon>
        <taxon>Actinomycetes</taxon>
        <taxon>Pseudonocardiales</taxon>
        <taxon>Pseudonocardiaceae</taxon>
        <taxon>Actinokineospora</taxon>
    </lineage>
</organism>
<accession>A0A9W6V8W2</accession>
<sequence length="193" mass="21059">MPLPESRPVPESRRVPETGRAHETTRAHETRQAREAKRADRGERFAAAMAAVTRRLPFGLARIVPPSLLGFGVINGFTFAVDMGLLTVMRSGLGWPLPVSITIGYVIAFGLSFVLNRAFNFRSHADVGPQVGKYVVVVTINYLAWILGVGSGLAALGVDYHLSRLIAGACEGVYMYVCMRWVVFRDTGAHDKG</sequence>
<feature type="region of interest" description="Disordered" evidence="6">
    <location>
        <begin position="1"/>
        <end position="38"/>
    </location>
</feature>
<proteinExistence type="inferred from homology"/>
<protein>
    <recommendedName>
        <fullName evidence="8">GtrA/DPMS transmembrane domain-containing protein</fullName>
    </recommendedName>
</protein>
<dbReference type="InterPro" id="IPR007267">
    <property type="entry name" value="GtrA_DPMS_TM"/>
</dbReference>